<reference evidence="1 2" key="1">
    <citation type="submission" date="2018-08" db="EMBL/GenBank/DDBJ databases">
        <title>Sequencing the genomes of 1000 actinobacteria strains.</title>
        <authorList>
            <person name="Klenk H.-P."/>
        </authorList>
    </citation>
    <scope>NUCLEOTIDE SEQUENCE [LARGE SCALE GENOMIC DNA]</scope>
    <source>
        <strain evidence="1 2">DSM 22891</strain>
    </source>
</reference>
<dbReference type="OrthoDB" id="9759709at2"/>
<comment type="caution">
    <text evidence="1">The sequence shown here is derived from an EMBL/GenBank/DDBJ whole genome shotgun (WGS) entry which is preliminary data.</text>
</comment>
<name>A0A3D9V2F1_THECX</name>
<dbReference type="InterPro" id="IPR023296">
    <property type="entry name" value="Glyco_hydro_beta-prop_sf"/>
</dbReference>
<proteinExistence type="predicted"/>
<dbReference type="RefSeq" id="WP_115851889.1">
    <property type="nucleotide sequence ID" value="NZ_QTUC01000001.1"/>
</dbReference>
<gene>
    <name evidence="1" type="ORF">DFJ64_1366</name>
</gene>
<dbReference type="SUPFAM" id="SSF75005">
    <property type="entry name" value="Arabinanase/levansucrase/invertase"/>
    <property type="match status" value="1"/>
</dbReference>
<sequence>MAQAPLFRDPIHDGAADPVVVWNHQAGEWWMVYTNRRADAPGPGVAWVHGTDLGVATSSDGGATWVYRRVLTGLDIEWGRNTFWAPEILWHDGLYHMYVSYIRGVPATWAGHPRHILHYTSPDLVAWTFQSRLSLSSDRVIDASVHPLPDGGFRLWYKDEANGSHTWAADSPDLYEWRVVGPVLTHRPHEGPNVFAFRGSYWMIVDEWRGQGVFRSDDLTHWEPAGRILDRPGRRPDDATVGLHADVVVRGDRAYVFYFTHPGRVEDVEENSYETRRSSIQVAELDVVDGRLVCDRDRDVDVRLGRPDVAEHGT</sequence>
<organism evidence="1 2">
    <name type="scientific">Thermasporomyces composti</name>
    <dbReference type="NCBI Taxonomy" id="696763"/>
    <lineage>
        <taxon>Bacteria</taxon>
        <taxon>Bacillati</taxon>
        <taxon>Actinomycetota</taxon>
        <taxon>Actinomycetes</taxon>
        <taxon>Propionibacteriales</taxon>
        <taxon>Nocardioidaceae</taxon>
        <taxon>Thermasporomyces</taxon>
    </lineage>
</organism>
<dbReference type="PANTHER" id="PTHR43301">
    <property type="entry name" value="ARABINAN ENDO-1,5-ALPHA-L-ARABINOSIDASE"/>
    <property type="match status" value="1"/>
</dbReference>
<keyword evidence="2" id="KW-1185">Reference proteome</keyword>
<dbReference type="PANTHER" id="PTHR43301:SF3">
    <property type="entry name" value="ARABINAN ENDO-1,5-ALPHA-L-ARABINOSIDASE A-RELATED"/>
    <property type="match status" value="1"/>
</dbReference>
<evidence type="ECO:0008006" key="3">
    <source>
        <dbReference type="Google" id="ProtNLM"/>
    </source>
</evidence>
<protein>
    <recommendedName>
        <fullName evidence="3">Glycosyl hydrolase family 43</fullName>
    </recommendedName>
</protein>
<dbReference type="InterPro" id="IPR050727">
    <property type="entry name" value="GH43_arabinanases"/>
</dbReference>
<dbReference type="AlphaFoldDB" id="A0A3D9V2F1"/>
<evidence type="ECO:0000313" key="2">
    <source>
        <dbReference type="Proteomes" id="UP000256485"/>
    </source>
</evidence>
<dbReference type="CDD" id="cd08984">
    <property type="entry name" value="GH43-like"/>
    <property type="match status" value="1"/>
</dbReference>
<accession>A0A3D9V2F1</accession>
<evidence type="ECO:0000313" key="1">
    <source>
        <dbReference type="EMBL" id="REF35972.1"/>
    </source>
</evidence>
<dbReference type="Proteomes" id="UP000256485">
    <property type="component" value="Unassembled WGS sequence"/>
</dbReference>
<dbReference type="Gene3D" id="2.115.10.20">
    <property type="entry name" value="Glycosyl hydrolase domain, family 43"/>
    <property type="match status" value="3"/>
</dbReference>
<dbReference type="EMBL" id="QTUC01000001">
    <property type="protein sequence ID" value="REF35972.1"/>
    <property type="molecule type" value="Genomic_DNA"/>
</dbReference>